<evidence type="ECO:0008006" key="3">
    <source>
        <dbReference type="Google" id="ProtNLM"/>
    </source>
</evidence>
<name>A0A8H3GD99_9AGAM</name>
<dbReference type="Proteomes" id="UP000663841">
    <property type="component" value="Unassembled WGS sequence"/>
</dbReference>
<proteinExistence type="predicted"/>
<protein>
    <recommendedName>
        <fullName evidence="3">F-box domain-containing protein</fullName>
    </recommendedName>
</protein>
<evidence type="ECO:0000313" key="2">
    <source>
        <dbReference type="Proteomes" id="UP000663841"/>
    </source>
</evidence>
<dbReference type="EMBL" id="CAJMWW010000112">
    <property type="protein sequence ID" value="CAE6445370.1"/>
    <property type="molecule type" value="Genomic_DNA"/>
</dbReference>
<reference evidence="1" key="1">
    <citation type="submission" date="2021-01" db="EMBL/GenBank/DDBJ databases">
        <authorList>
            <person name="Kaushik A."/>
        </authorList>
    </citation>
    <scope>NUCLEOTIDE SEQUENCE</scope>
    <source>
        <strain evidence="1">AG3-T5</strain>
    </source>
</reference>
<accession>A0A8H3GD99</accession>
<dbReference type="AlphaFoldDB" id="A0A8H3GD99"/>
<evidence type="ECO:0000313" key="1">
    <source>
        <dbReference type="EMBL" id="CAE6445370.1"/>
    </source>
</evidence>
<gene>
    <name evidence="1" type="ORF">RDB_LOCUS111050</name>
</gene>
<sequence length="419" mass="47387">MSLLPGHRSRAGRLPAEILSMIFINCGHEWNVGSYEPKKLFGCQLTLPAVCHFWRRVALDLTALWTWVKIANDPPYDLLELFLSRSGVSPLDIIVYMDKSIEDVDDEAVAQSTAEDIHHFLQRHCSPSRWKSFRLEVNHSRAFYILATWPFTHKSTFPSLQSLDLNFTGSFPLDIQGVPRHDTYLEFSEPQAQLRFLKIRGLFSPHIFGTTFHKQLTSLVNLELHFAGQYEWYGHRWDSPAARMLSEDPTSPNGVQALDAPKVHIPTLKTLSFLLISSPIWVLDHLLTLDAPNVTNFKLTFGKEPEVEINGGRRAIRELISYIATSGPVGAKRAPRPLFPSLVHITFSNSEERFQEDLEILLAGYPKIDSLALPKCSKLHPLVKAALGLVNLKVGVKEVIELKNFLITRREAGVPLRTV</sequence>
<organism evidence="1 2">
    <name type="scientific">Rhizoctonia solani</name>
    <dbReference type="NCBI Taxonomy" id="456999"/>
    <lineage>
        <taxon>Eukaryota</taxon>
        <taxon>Fungi</taxon>
        <taxon>Dikarya</taxon>
        <taxon>Basidiomycota</taxon>
        <taxon>Agaricomycotina</taxon>
        <taxon>Agaricomycetes</taxon>
        <taxon>Cantharellales</taxon>
        <taxon>Ceratobasidiaceae</taxon>
        <taxon>Rhizoctonia</taxon>
    </lineage>
</organism>
<comment type="caution">
    <text evidence="1">The sequence shown here is derived from an EMBL/GenBank/DDBJ whole genome shotgun (WGS) entry which is preliminary data.</text>
</comment>